<proteinExistence type="predicted"/>
<dbReference type="KEGG" id="dps:DP0870"/>
<evidence type="ECO:0000313" key="2">
    <source>
        <dbReference type="EMBL" id="CAG35599.1"/>
    </source>
</evidence>
<feature type="transmembrane region" description="Helical" evidence="1">
    <location>
        <begin position="35"/>
        <end position="56"/>
    </location>
</feature>
<dbReference type="HOGENOM" id="CLU_2698656_0_0_7"/>
<dbReference type="Proteomes" id="UP000000602">
    <property type="component" value="Chromosome"/>
</dbReference>
<protein>
    <submittedName>
        <fullName evidence="2">Uncharacterized protein</fullName>
    </submittedName>
</protein>
<gene>
    <name evidence="2" type="ordered locus">DP0870</name>
</gene>
<keyword evidence="3" id="KW-1185">Reference proteome</keyword>
<dbReference type="AlphaFoldDB" id="Q6APX4"/>
<keyword evidence="1" id="KW-0812">Transmembrane</keyword>
<evidence type="ECO:0000256" key="1">
    <source>
        <dbReference type="SAM" id="Phobius"/>
    </source>
</evidence>
<sequence length="73" mass="8023">MPPPNLNQRLSCIGFSPNICLPRRLLSWSRRWQSVATGTSLPGLAIAFVVAVAFVFSSIRHSAVLHCCFSCSF</sequence>
<organism evidence="2 3">
    <name type="scientific">Desulfotalea psychrophila (strain LSv54 / DSM 12343)</name>
    <dbReference type="NCBI Taxonomy" id="177439"/>
    <lineage>
        <taxon>Bacteria</taxon>
        <taxon>Pseudomonadati</taxon>
        <taxon>Thermodesulfobacteriota</taxon>
        <taxon>Desulfobulbia</taxon>
        <taxon>Desulfobulbales</taxon>
        <taxon>Desulfocapsaceae</taxon>
        <taxon>Desulfotalea</taxon>
    </lineage>
</organism>
<name>Q6APX4_DESPS</name>
<reference evidence="3" key="1">
    <citation type="journal article" date="2004" name="Environ. Microbiol.">
        <title>The genome of Desulfotalea psychrophila, a sulfate-reducing bacterium from permanently cold Arctic sediments.</title>
        <authorList>
            <person name="Rabus R."/>
            <person name="Ruepp A."/>
            <person name="Frickey T."/>
            <person name="Rattei T."/>
            <person name="Fartmann B."/>
            <person name="Stark M."/>
            <person name="Bauer M."/>
            <person name="Zibat A."/>
            <person name="Lombardot T."/>
            <person name="Becker I."/>
            <person name="Amann J."/>
            <person name="Gellner K."/>
            <person name="Teeling H."/>
            <person name="Leuschner W.D."/>
            <person name="Gloeckner F.-O."/>
            <person name="Lupas A.N."/>
            <person name="Amann R."/>
            <person name="Klenk H.-P."/>
        </authorList>
    </citation>
    <scope>NUCLEOTIDE SEQUENCE [LARGE SCALE GENOMIC DNA]</scope>
    <source>
        <strain evidence="3">DSM 12343 / LSv54</strain>
    </source>
</reference>
<keyword evidence="1" id="KW-0472">Membrane</keyword>
<keyword evidence="1" id="KW-1133">Transmembrane helix</keyword>
<evidence type="ECO:0000313" key="3">
    <source>
        <dbReference type="Proteomes" id="UP000000602"/>
    </source>
</evidence>
<dbReference type="EMBL" id="CR522870">
    <property type="protein sequence ID" value="CAG35599.1"/>
    <property type="molecule type" value="Genomic_DNA"/>
</dbReference>
<accession>Q6APX4</accession>